<dbReference type="STRING" id="1095629.A0A0C9YI64"/>
<reference evidence="5" key="2">
    <citation type="submission" date="2015-01" db="EMBL/GenBank/DDBJ databases">
        <title>Evolutionary Origins and Diversification of the Mycorrhizal Mutualists.</title>
        <authorList>
            <consortium name="DOE Joint Genome Institute"/>
            <consortium name="Mycorrhizal Genomics Consortium"/>
            <person name="Kohler A."/>
            <person name="Kuo A."/>
            <person name="Nagy L.G."/>
            <person name="Floudas D."/>
            <person name="Copeland A."/>
            <person name="Barry K.W."/>
            <person name="Cichocki N."/>
            <person name="Veneault-Fourrey C."/>
            <person name="LaButti K."/>
            <person name="Lindquist E.A."/>
            <person name="Lipzen A."/>
            <person name="Lundell T."/>
            <person name="Morin E."/>
            <person name="Murat C."/>
            <person name="Riley R."/>
            <person name="Ohm R."/>
            <person name="Sun H."/>
            <person name="Tunlid A."/>
            <person name="Henrissat B."/>
            <person name="Grigoriev I.V."/>
            <person name="Hibbett D.S."/>
            <person name="Martin F."/>
        </authorList>
    </citation>
    <scope>NUCLEOTIDE SEQUENCE [LARGE SCALE GENOMIC DNA]</scope>
    <source>
        <strain evidence="5">LaAM-08-1</strain>
    </source>
</reference>
<evidence type="ECO:0000256" key="2">
    <source>
        <dbReference type="SAM" id="MobiDB-lite"/>
    </source>
</evidence>
<evidence type="ECO:0000313" key="4">
    <source>
        <dbReference type="EMBL" id="KIK09977.1"/>
    </source>
</evidence>
<dbReference type="InterPro" id="IPR032852">
    <property type="entry name" value="ALKBH2"/>
</dbReference>
<feature type="region of interest" description="Disordered" evidence="2">
    <location>
        <begin position="222"/>
        <end position="261"/>
    </location>
</feature>
<dbReference type="AlphaFoldDB" id="A0A0C9YI64"/>
<accession>A0A0C9YI64</accession>
<dbReference type="Gene3D" id="2.60.120.590">
    <property type="entry name" value="Alpha-ketoglutarate-dependent dioxygenase AlkB-like"/>
    <property type="match status" value="1"/>
</dbReference>
<dbReference type="PANTHER" id="PTHR31573">
    <property type="entry name" value="ALPHA-KETOGLUTARATE-DEPENDENT DIOXYGENASE ALKB HOMOLOG 2"/>
    <property type="match status" value="1"/>
</dbReference>
<organism evidence="4 5">
    <name type="scientific">Laccaria amethystina LaAM-08-1</name>
    <dbReference type="NCBI Taxonomy" id="1095629"/>
    <lineage>
        <taxon>Eukaryota</taxon>
        <taxon>Fungi</taxon>
        <taxon>Dikarya</taxon>
        <taxon>Basidiomycota</taxon>
        <taxon>Agaricomycotina</taxon>
        <taxon>Agaricomycetes</taxon>
        <taxon>Agaricomycetidae</taxon>
        <taxon>Agaricales</taxon>
        <taxon>Agaricineae</taxon>
        <taxon>Hydnangiaceae</taxon>
        <taxon>Laccaria</taxon>
    </lineage>
</organism>
<keyword evidence="5" id="KW-1185">Reference proteome</keyword>
<dbReference type="InterPro" id="IPR027450">
    <property type="entry name" value="AlkB-like"/>
</dbReference>
<proteinExistence type="predicted"/>
<dbReference type="GO" id="GO:0035516">
    <property type="term" value="F:broad specificity oxidative DNA demethylase activity"/>
    <property type="evidence" value="ECO:0007669"/>
    <property type="project" value="TreeGrafter"/>
</dbReference>
<protein>
    <recommendedName>
        <fullName evidence="3">Alpha-ketoglutarate-dependent dioxygenase AlkB-like domain-containing protein</fullName>
    </recommendedName>
</protein>
<dbReference type="HOGENOM" id="CLU_291521_0_0_1"/>
<dbReference type="GO" id="GO:0051747">
    <property type="term" value="F:cytosine C-5 DNA demethylase activity"/>
    <property type="evidence" value="ECO:0007669"/>
    <property type="project" value="TreeGrafter"/>
</dbReference>
<feature type="compositionally biased region" description="Polar residues" evidence="2">
    <location>
        <begin position="236"/>
        <end position="260"/>
    </location>
</feature>
<feature type="compositionally biased region" description="Basic residues" evidence="2">
    <location>
        <begin position="223"/>
        <end position="234"/>
    </location>
</feature>
<evidence type="ECO:0000256" key="1">
    <source>
        <dbReference type="PIRSR" id="PIRSR632852-1"/>
    </source>
</evidence>
<dbReference type="GO" id="GO:0008198">
    <property type="term" value="F:ferrous iron binding"/>
    <property type="evidence" value="ECO:0007669"/>
    <property type="project" value="TreeGrafter"/>
</dbReference>
<sequence>MHAPKSWDDKSLLEAEPFFSIFFAQKLETTRRSDLRRLTTNVVQQLKRTRGGTVAAQSWLDLAFVRYNGPNTKLLPRVKLDSKTLHFFVTFYWHLYYYGEKFAFQLLKKELEFRGRWYYPQDVGIKPNTNLPGDYSGRHDRVVQNRKFKRLPKDTKPIKVDPLPATPSSIQLNIANSSHGNPQNIILSGSTKDKKQAVVVAKGRTILQGHLSCDTSFAPTKLTAKKKKRTRPNRSKPLSSISTVEQTAGNPALLPSQSENDPLDLGLDVNVSSLVKELATEEQLILNAHSTGKSRYIKVVSQFKPSSEFLVSSSTYSNETPLSTAPTDSPPAVVIQDFIPSPLPIPRNHEGPFCQSPESNTHDLLVLDEEATPEKAGNAESACQIQLYQEPLPHHPPIWAETRQEVCESFDWFRSYQGGVYHTHGIVKGYLLSAFSSKSGRVRQNSLTLLICSRRDRFEHGGRLIISHGGGKAESVHAHRGRLAPQPAEDQLAQDKSVRALLKNFQDGRPLVLLIDDKYVLFPYDLGSRDVTYAVLGFYKIVHAWAEYHPSNNTRGQVVRYKFAFQWCEGQGVPWWLSRSREYEPTASHMSRIGVSSNLPLAKVEEYNLSALRQPSRVGISFTCGYCELDSPHIYHQSWACLNPSCPRFWKTNNGQQMPDQLEYRREFLALKEECHLPIGFGDLRPSVPVADSRIITTYAFSRGWHCQKCGRLSCRYALIKRNGRCLRFKHPQIQMAKLGSTYSVSGSIRLPNEFWHFEKQLQKNCQSHLVGKNSGVQSEPMKTFVVGNTAFQYQTFILPEARGRLHHIMGGSPFSKAEADTIFKEYQEQAFSGELLFRRWPLRSLDSRGALPSAANTVPFDRAPGAVIKACDLIQSRILAALNVTATFNEVLSAAYMEGQKMAVDDSEIGLGPFVAGLSLGAPAMMHFRLHAKHDPEREHRSTAISFILRHGDILVMDGADVQEYYEHTVIPSNFRIAATARFIQPEHN</sequence>
<evidence type="ECO:0000259" key="3">
    <source>
        <dbReference type="Pfam" id="PF13532"/>
    </source>
</evidence>
<dbReference type="OrthoDB" id="2163491at2759"/>
<dbReference type="EMBL" id="KN838537">
    <property type="protein sequence ID" value="KIK09977.1"/>
    <property type="molecule type" value="Genomic_DNA"/>
</dbReference>
<reference evidence="4 5" key="1">
    <citation type="submission" date="2014-04" db="EMBL/GenBank/DDBJ databases">
        <authorList>
            <consortium name="DOE Joint Genome Institute"/>
            <person name="Kuo A."/>
            <person name="Kohler A."/>
            <person name="Nagy L.G."/>
            <person name="Floudas D."/>
            <person name="Copeland A."/>
            <person name="Barry K.W."/>
            <person name="Cichocki N."/>
            <person name="Veneault-Fourrey C."/>
            <person name="LaButti K."/>
            <person name="Lindquist E.A."/>
            <person name="Lipzen A."/>
            <person name="Lundell T."/>
            <person name="Morin E."/>
            <person name="Murat C."/>
            <person name="Sun H."/>
            <person name="Tunlid A."/>
            <person name="Henrissat B."/>
            <person name="Grigoriev I.V."/>
            <person name="Hibbett D.S."/>
            <person name="Martin F."/>
            <person name="Nordberg H.P."/>
            <person name="Cantor M.N."/>
            <person name="Hua S.X."/>
        </authorList>
    </citation>
    <scope>NUCLEOTIDE SEQUENCE [LARGE SCALE GENOMIC DNA]</scope>
    <source>
        <strain evidence="4 5">LaAM-08-1</strain>
    </source>
</reference>
<dbReference type="SUPFAM" id="SSF51197">
    <property type="entry name" value="Clavaminate synthase-like"/>
    <property type="match status" value="1"/>
</dbReference>
<feature type="binding site" evidence="1">
    <location>
        <position position="969"/>
    </location>
    <ligand>
        <name>2-oxoglutarate</name>
        <dbReference type="ChEBI" id="CHEBI:16810"/>
    </ligand>
</feature>
<dbReference type="PANTHER" id="PTHR31573:SF4">
    <property type="entry name" value="FE2OG DIOXYGENASE DOMAIN-CONTAINING PROTEIN"/>
    <property type="match status" value="1"/>
</dbReference>
<feature type="binding site" evidence="1">
    <location>
        <position position="906"/>
    </location>
    <ligand>
        <name>substrate</name>
    </ligand>
</feature>
<dbReference type="InterPro" id="IPR037151">
    <property type="entry name" value="AlkB-like_sf"/>
</dbReference>
<dbReference type="Pfam" id="PF13532">
    <property type="entry name" value="2OG-FeII_Oxy_2"/>
    <property type="match status" value="1"/>
</dbReference>
<dbReference type="GO" id="GO:0006307">
    <property type="term" value="P:DNA alkylation repair"/>
    <property type="evidence" value="ECO:0007669"/>
    <property type="project" value="TreeGrafter"/>
</dbReference>
<evidence type="ECO:0000313" key="5">
    <source>
        <dbReference type="Proteomes" id="UP000054477"/>
    </source>
</evidence>
<feature type="domain" description="Alpha-ketoglutarate-dependent dioxygenase AlkB-like" evidence="3">
    <location>
        <begin position="864"/>
        <end position="973"/>
    </location>
</feature>
<dbReference type="Proteomes" id="UP000054477">
    <property type="component" value="Unassembled WGS sequence"/>
</dbReference>
<name>A0A0C9YI64_9AGAR</name>
<feature type="binding site" evidence="1">
    <location>
        <position position="897"/>
    </location>
    <ligand>
        <name>2-oxoglutarate</name>
        <dbReference type="ChEBI" id="CHEBI:16810"/>
    </ligand>
</feature>
<gene>
    <name evidence="4" type="ORF">K443DRAFT_127344</name>
</gene>